<evidence type="ECO:0000259" key="4">
    <source>
        <dbReference type="PROSITE" id="PS50042"/>
    </source>
</evidence>
<dbReference type="PROSITE" id="PS50042">
    <property type="entry name" value="CNMP_BINDING_3"/>
    <property type="match status" value="1"/>
</dbReference>
<dbReference type="CDD" id="cd00038">
    <property type="entry name" value="CAP_ED"/>
    <property type="match status" value="1"/>
</dbReference>
<protein>
    <submittedName>
        <fullName evidence="6">Crp/Fnr family transcriptional regulator</fullName>
    </submittedName>
</protein>
<dbReference type="InterPro" id="IPR000595">
    <property type="entry name" value="cNMP-bd_dom"/>
</dbReference>
<keyword evidence="6" id="KW-0614">Plasmid</keyword>
<dbReference type="SMART" id="SM00419">
    <property type="entry name" value="HTH_CRP"/>
    <property type="match status" value="1"/>
</dbReference>
<reference evidence="6 7" key="1">
    <citation type="submission" date="2015-05" db="EMBL/GenBank/DDBJ databases">
        <title>Plasmid of Sphingomonas sanxanigenens NX02.</title>
        <authorList>
            <person name="Huang H."/>
            <person name="Ma T."/>
        </authorList>
    </citation>
    <scope>NUCLEOTIDE SEQUENCE [LARGE SCALE GENOMIC DNA]</scope>
    <source>
        <strain evidence="6 7">NX02</strain>
        <plasmid evidence="7">Plasmid pNXO2</plasmid>
    </source>
</reference>
<dbReference type="CDD" id="cd00092">
    <property type="entry name" value="HTH_CRP"/>
    <property type="match status" value="1"/>
</dbReference>
<name>A0A0F7JU54_9SPHN</name>
<dbReference type="InterPro" id="IPR036390">
    <property type="entry name" value="WH_DNA-bd_sf"/>
</dbReference>
<dbReference type="InterPro" id="IPR014710">
    <property type="entry name" value="RmlC-like_jellyroll"/>
</dbReference>
<dbReference type="SUPFAM" id="SSF51206">
    <property type="entry name" value="cAMP-binding domain-like"/>
    <property type="match status" value="1"/>
</dbReference>
<dbReference type="InterPro" id="IPR036388">
    <property type="entry name" value="WH-like_DNA-bd_sf"/>
</dbReference>
<dbReference type="AlphaFoldDB" id="A0A0F7JU54"/>
<keyword evidence="3" id="KW-0804">Transcription</keyword>
<dbReference type="PROSITE" id="PS00042">
    <property type="entry name" value="HTH_CRP_1"/>
    <property type="match status" value="1"/>
</dbReference>
<evidence type="ECO:0000259" key="5">
    <source>
        <dbReference type="PROSITE" id="PS51063"/>
    </source>
</evidence>
<dbReference type="KEGG" id="ssan:NX02_p1040"/>
<dbReference type="GO" id="GO:0003700">
    <property type="term" value="F:DNA-binding transcription factor activity"/>
    <property type="evidence" value="ECO:0007669"/>
    <property type="project" value="InterPro"/>
</dbReference>
<dbReference type="OrthoDB" id="667966at2"/>
<dbReference type="InterPro" id="IPR018335">
    <property type="entry name" value="Tscrpt_reg_HTH_Crp-type_CS"/>
</dbReference>
<dbReference type="Pfam" id="PF13545">
    <property type="entry name" value="HTH_Crp_2"/>
    <property type="match status" value="1"/>
</dbReference>
<evidence type="ECO:0000313" key="6">
    <source>
        <dbReference type="EMBL" id="AKH18849.1"/>
    </source>
</evidence>
<gene>
    <name evidence="6" type="ORF">NX02_p1040</name>
</gene>
<dbReference type="PANTHER" id="PTHR24567:SF75">
    <property type="entry name" value="FUMARATE AND NITRATE REDUCTION REGULATORY PROTEIN"/>
    <property type="match status" value="1"/>
</dbReference>
<proteinExistence type="predicted"/>
<dbReference type="GO" id="GO:0005829">
    <property type="term" value="C:cytosol"/>
    <property type="evidence" value="ECO:0007669"/>
    <property type="project" value="TreeGrafter"/>
</dbReference>
<dbReference type="InterPro" id="IPR012318">
    <property type="entry name" value="HTH_CRP"/>
</dbReference>
<dbReference type="PANTHER" id="PTHR24567">
    <property type="entry name" value="CRP FAMILY TRANSCRIPTIONAL REGULATORY PROTEIN"/>
    <property type="match status" value="1"/>
</dbReference>
<keyword evidence="7" id="KW-1185">Reference proteome</keyword>
<accession>A0A0F7JU54</accession>
<dbReference type="Pfam" id="PF00027">
    <property type="entry name" value="cNMP_binding"/>
    <property type="match status" value="1"/>
</dbReference>
<geneLocation type="plasmid" evidence="6 7">
    <name>pNXO2</name>
</geneLocation>
<dbReference type="EMBL" id="CP011450">
    <property type="protein sequence ID" value="AKH18849.1"/>
    <property type="molecule type" value="Genomic_DNA"/>
</dbReference>
<organism evidence="6 7">
    <name type="scientific">Sphingomonas sanxanigenens DSM 19645 = NX02</name>
    <dbReference type="NCBI Taxonomy" id="1123269"/>
    <lineage>
        <taxon>Bacteria</taxon>
        <taxon>Pseudomonadati</taxon>
        <taxon>Pseudomonadota</taxon>
        <taxon>Alphaproteobacteria</taxon>
        <taxon>Sphingomonadales</taxon>
        <taxon>Sphingomonadaceae</taxon>
        <taxon>Sphingomonas</taxon>
    </lineage>
</organism>
<dbReference type="GO" id="GO:0003677">
    <property type="term" value="F:DNA binding"/>
    <property type="evidence" value="ECO:0007669"/>
    <property type="project" value="UniProtKB-KW"/>
</dbReference>
<keyword evidence="1" id="KW-0805">Transcription regulation</keyword>
<dbReference type="PROSITE" id="PS51063">
    <property type="entry name" value="HTH_CRP_2"/>
    <property type="match status" value="1"/>
</dbReference>
<dbReference type="InterPro" id="IPR018490">
    <property type="entry name" value="cNMP-bd_dom_sf"/>
</dbReference>
<evidence type="ECO:0000313" key="7">
    <source>
        <dbReference type="Proteomes" id="UP000018851"/>
    </source>
</evidence>
<dbReference type="InterPro" id="IPR050397">
    <property type="entry name" value="Env_Response_Regulators"/>
</dbReference>
<dbReference type="RefSeq" id="WP_047100344.1">
    <property type="nucleotide sequence ID" value="NZ_CP011450.1"/>
</dbReference>
<feature type="domain" description="HTH crp-type" evidence="5">
    <location>
        <begin position="146"/>
        <end position="223"/>
    </location>
</feature>
<feature type="domain" description="Cyclic nucleotide-binding" evidence="4">
    <location>
        <begin position="15"/>
        <end position="132"/>
    </location>
</feature>
<sequence length="232" mass="25788">MRVACPGCEIRNRALCAGLSDAELAPLSALKRRRRFAKGEPVIWAGDENMIFANVVSGVLKLNATTADGREQIVGLMYPADFIGRPYASSTRYNVVALTDAELCVFSRKHFEQALRTYDKLKRLLLQRTLDELDHSREWMLLLGRKTAEEKVASFLVQMARQIGRGGCARSPLDEFVLPLSRAQIADVLGLTIETVSRQMTRLRSAGVIDLPTTRSIRVLNEIALSARAEQG</sequence>
<dbReference type="SUPFAM" id="SSF46785">
    <property type="entry name" value="Winged helix' DNA-binding domain"/>
    <property type="match status" value="1"/>
</dbReference>
<evidence type="ECO:0000256" key="2">
    <source>
        <dbReference type="ARBA" id="ARBA00023125"/>
    </source>
</evidence>
<dbReference type="Gene3D" id="1.10.10.10">
    <property type="entry name" value="Winged helix-like DNA-binding domain superfamily/Winged helix DNA-binding domain"/>
    <property type="match status" value="1"/>
</dbReference>
<dbReference type="Proteomes" id="UP000018851">
    <property type="component" value="Plasmid pNXO2"/>
</dbReference>
<keyword evidence="2" id="KW-0238">DNA-binding</keyword>
<dbReference type="Gene3D" id="2.60.120.10">
    <property type="entry name" value="Jelly Rolls"/>
    <property type="match status" value="1"/>
</dbReference>
<evidence type="ECO:0000256" key="1">
    <source>
        <dbReference type="ARBA" id="ARBA00023015"/>
    </source>
</evidence>
<dbReference type="SMART" id="SM00100">
    <property type="entry name" value="cNMP"/>
    <property type="match status" value="1"/>
</dbReference>
<evidence type="ECO:0000256" key="3">
    <source>
        <dbReference type="ARBA" id="ARBA00023163"/>
    </source>
</evidence>
<dbReference type="PRINTS" id="PR00034">
    <property type="entry name" value="HTHCRP"/>
</dbReference>